<evidence type="ECO:0000313" key="2">
    <source>
        <dbReference type="EMBL" id="PAA94853.1"/>
    </source>
</evidence>
<feature type="region of interest" description="Disordered" evidence="1">
    <location>
        <begin position="410"/>
        <end position="436"/>
    </location>
</feature>
<feature type="compositionally biased region" description="Basic and acidic residues" evidence="1">
    <location>
        <begin position="302"/>
        <end position="314"/>
    </location>
</feature>
<organism evidence="2 3">
    <name type="scientific">Macrostomum lignano</name>
    <dbReference type="NCBI Taxonomy" id="282301"/>
    <lineage>
        <taxon>Eukaryota</taxon>
        <taxon>Metazoa</taxon>
        <taxon>Spiralia</taxon>
        <taxon>Lophotrochozoa</taxon>
        <taxon>Platyhelminthes</taxon>
        <taxon>Rhabditophora</taxon>
        <taxon>Macrostomorpha</taxon>
        <taxon>Macrostomida</taxon>
        <taxon>Macrostomidae</taxon>
        <taxon>Macrostomum</taxon>
    </lineage>
</organism>
<feature type="region of interest" description="Disordered" evidence="1">
    <location>
        <begin position="94"/>
        <end position="155"/>
    </location>
</feature>
<sequence>TICASQTGPDNKDTQLRAARRAGMPPWTDRLMTKIRKLYVVRLLMPNGAEPGPSTSGVGGGFYRTGRFAGTGVAGHQKQPSAGVSRRRRLKYLRQSSDGVESVTNSQSVPESARGADASNGVAVLSVPTSQDSGESYYSVRNSSANDASCSDSSDSTIVNCSQRACRHTPRMRISESSKVCSDTAKQQQHQKQLTSARLSYHMKPRKLRHRQHFVETDEPEMSVPASCTVPINRHGASSKLIVSSPAKPVAADAVSREAGQKELLFAVVVDDEAVNSAGAEDAAAAAAVAIATGASAPSTKKPADSRSVKRTRDSVVTSSLSSGHNSEQKLHLSLDSSSVSSAPPGTATKVVEFNVARQAAGVATSASPASSEYSDVKSQFQAPIKPPKTRVLVAKRCLRLWGPGSSYIENSSRQSSIETSTSTTSSSSTCSASVNSASTGFTCAVSTKIAENGRQYPSRGRTSKPDYRQRKRRQHSANRRRSVGVDQPAYSRTVEWSDRLVS</sequence>
<keyword evidence="3" id="KW-1185">Reference proteome</keyword>
<feature type="region of interest" description="Disordered" evidence="1">
    <location>
        <begin position="177"/>
        <end position="196"/>
    </location>
</feature>
<name>A0A267H993_9PLAT</name>
<accession>A0A267H993</accession>
<gene>
    <name evidence="2" type="ORF">BOX15_Mlig009438g1</name>
</gene>
<dbReference type="AlphaFoldDB" id="A0A267H993"/>
<feature type="region of interest" description="Disordered" evidence="1">
    <location>
        <begin position="294"/>
        <end position="344"/>
    </location>
</feature>
<proteinExistence type="predicted"/>
<evidence type="ECO:0000313" key="3">
    <source>
        <dbReference type="Proteomes" id="UP000215902"/>
    </source>
</evidence>
<feature type="compositionally biased region" description="Polar residues" evidence="1">
    <location>
        <begin position="315"/>
        <end position="326"/>
    </location>
</feature>
<feature type="compositionally biased region" description="Low complexity" evidence="1">
    <location>
        <begin position="412"/>
        <end position="436"/>
    </location>
</feature>
<comment type="caution">
    <text evidence="2">The sequence shown here is derived from an EMBL/GenBank/DDBJ whole genome shotgun (WGS) entry which is preliminary data.</text>
</comment>
<reference evidence="2 3" key="1">
    <citation type="submission" date="2017-06" db="EMBL/GenBank/DDBJ databases">
        <title>A platform for efficient transgenesis in Macrostomum lignano, a flatworm model organism for stem cell research.</title>
        <authorList>
            <person name="Berezikov E."/>
        </authorList>
    </citation>
    <scope>NUCLEOTIDE SEQUENCE [LARGE SCALE GENOMIC DNA]</scope>
    <source>
        <strain evidence="2">DV1</strain>
        <tissue evidence="2">Whole organism</tissue>
    </source>
</reference>
<feature type="compositionally biased region" description="Polar residues" evidence="1">
    <location>
        <begin position="127"/>
        <end position="141"/>
    </location>
</feature>
<feature type="compositionally biased region" description="Polar residues" evidence="1">
    <location>
        <begin position="94"/>
        <end position="110"/>
    </location>
</feature>
<feature type="non-terminal residue" evidence="2">
    <location>
        <position position="1"/>
    </location>
</feature>
<dbReference type="EMBL" id="NIVC01000001">
    <property type="protein sequence ID" value="PAA94853.1"/>
    <property type="molecule type" value="Genomic_DNA"/>
</dbReference>
<feature type="compositionally biased region" description="Basic residues" evidence="1">
    <location>
        <begin position="470"/>
        <end position="483"/>
    </location>
</feature>
<evidence type="ECO:0000256" key="1">
    <source>
        <dbReference type="SAM" id="MobiDB-lite"/>
    </source>
</evidence>
<feature type="compositionally biased region" description="Low complexity" evidence="1">
    <location>
        <begin position="142"/>
        <end position="155"/>
    </location>
</feature>
<dbReference type="Proteomes" id="UP000215902">
    <property type="component" value="Unassembled WGS sequence"/>
</dbReference>
<protein>
    <submittedName>
        <fullName evidence="2">Uncharacterized protein</fullName>
    </submittedName>
</protein>
<feature type="region of interest" description="Disordered" evidence="1">
    <location>
        <begin position="453"/>
        <end position="490"/>
    </location>
</feature>